<dbReference type="EMBL" id="LAZR01039427">
    <property type="protein sequence ID" value="KKL17037.1"/>
    <property type="molecule type" value="Genomic_DNA"/>
</dbReference>
<reference evidence="1" key="1">
    <citation type="journal article" date="2015" name="Nature">
        <title>Complex archaea that bridge the gap between prokaryotes and eukaryotes.</title>
        <authorList>
            <person name="Spang A."/>
            <person name="Saw J.H."/>
            <person name="Jorgensen S.L."/>
            <person name="Zaremba-Niedzwiedzka K."/>
            <person name="Martijn J."/>
            <person name="Lind A.E."/>
            <person name="van Eijk R."/>
            <person name="Schleper C."/>
            <person name="Guy L."/>
            <person name="Ettema T.J."/>
        </authorList>
    </citation>
    <scope>NUCLEOTIDE SEQUENCE</scope>
</reference>
<feature type="non-terminal residue" evidence="1">
    <location>
        <position position="1"/>
    </location>
</feature>
<accession>A0A0F9BT33</accession>
<organism evidence="1">
    <name type="scientific">marine sediment metagenome</name>
    <dbReference type="NCBI Taxonomy" id="412755"/>
    <lineage>
        <taxon>unclassified sequences</taxon>
        <taxon>metagenomes</taxon>
        <taxon>ecological metagenomes</taxon>
    </lineage>
</organism>
<dbReference type="AlphaFoldDB" id="A0A0F9BT33"/>
<protein>
    <submittedName>
        <fullName evidence="1">Uncharacterized protein</fullName>
    </submittedName>
</protein>
<gene>
    <name evidence="1" type="ORF">LCGC14_2489610</name>
</gene>
<comment type="caution">
    <text evidence="1">The sequence shown here is derived from an EMBL/GenBank/DDBJ whole genome shotgun (WGS) entry which is preliminary data.</text>
</comment>
<evidence type="ECO:0000313" key="1">
    <source>
        <dbReference type="EMBL" id="KKL17037.1"/>
    </source>
</evidence>
<sequence>VEPKDVDIGVFGMSTSLQIGTRLVDPLIIKRILQGKI</sequence>
<name>A0A0F9BT33_9ZZZZ</name>
<proteinExistence type="predicted"/>